<dbReference type="AlphaFoldDB" id="A0A7J7KX74"/>
<reference evidence="2 3" key="1">
    <citation type="journal article" date="2020" name="IScience">
        <title>Genome Sequencing of the Endangered Kingdonia uniflora (Circaeasteraceae, Ranunculales) Reveals Potential Mechanisms of Evolutionary Specialization.</title>
        <authorList>
            <person name="Sun Y."/>
            <person name="Deng T."/>
            <person name="Zhang A."/>
            <person name="Moore M.J."/>
            <person name="Landis J.B."/>
            <person name="Lin N."/>
            <person name="Zhang H."/>
            <person name="Zhang X."/>
            <person name="Huang J."/>
            <person name="Zhang X."/>
            <person name="Sun H."/>
            <person name="Wang H."/>
        </authorList>
    </citation>
    <scope>NUCLEOTIDE SEQUENCE [LARGE SCALE GENOMIC DNA]</scope>
    <source>
        <strain evidence="2">TB1705</strain>
        <tissue evidence="2">Leaf</tissue>
    </source>
</reference>
<gene>
    <name evidence="2" type="ORF">GIB67_002329</name>
</gene>
<sequence>MVNDLMVEDDVKVNLEAISSKYCGGLLKKGDEKDNDDKKDVMENVKSEEEQPQVAEEEDSKPPTVVVYYNGKKMYNMPMRYLLKKRNHNLKLRIFEEVVGKAYQASAGQTAIVSIKEQTLEVEKTEDEASQASANQTTAVSIEEQTIEVAQADIVIFYQEEDIGEASQLVLMESEVDFTLKKRHALTEDKINEKAFIIACRMNQLDINLDELLPGVSLESFIQRPISQDKKNQVDQVCSLMKDELSPEARKDNMSTYMMVIDVYIKAMIQYFDT</sequence>
<evidence type="ECO:0000313" key="3">
    <source>
        <dbReference type="Proteomes" id="UP000541444"/>
    </source>
</evidence>
<dbReference type="EMBL" id="JACGCM010002827">
    <property type="protein sequence ID" value="KAF6134928.1"/>
    <property type="molecule type" value="Genomic_DNA"/>
</dbReference>
<feature type="region of interest" description="Disordered" evidence="1">
    <location>
        <begin position="27"/>
        <end position="61"/>
    </location>
</feature>
<proteinExistence type="predicted"/>
<evidence type="ECO:0000256" key="1">
    <source>
        <dbReference type="SAM" id="MobiDB-lite"/>
    </source>
</evidence>
<organism evidence="2 3">
    <name type="scientific">Kingdonia uniflora</name>
    <dbReference type="NCBI Taxonomy" id="39325"/>
    <lineage>
        <taxon>Eukaryota</taxon>
        <taxon>Viridiplantae</taxon>
        <taxon>Streptophyta</taxon>
        <taxon>Embryophyta</taxon>
        <taxon>Tracheophyta</taxon>
        <taxon>Spermatophyta</taxon>
        <taxon>Magnoliopsida</taxon>
        <taxon>Ranunculales</taxon>
        <taxon>Circaeasteraceae</taxon>
        <taxon>Kingdonia</taxon>
    </lineage>
</organism>
<evidence type="ECO:0000313" key="2">
    <source>
        <dbReference type="EMBL" id="KAF6134928.1"/>
    </source>
</evidence>
<protein>
    <submittedName>
        <fullName evidence="2">Uncharacterized protein</fullName>
    </submittedName>
</protein>
<feature type="compositionally biased region" description="Basic and acidic residues" evidence="1">
    <location>
        <begin position="28"/>
        <end position="49"/>
    </location>
</feature>
<keyword evidence="3" id="KW-1185">Reference proteome</keyword>
<accession>A0A7J7KX74</accession>
<comment type="caution">
    <text evidence="2">The sequence shown here is derived from an EMBL/GenBank/DDBJ whole genome shotgun (WGS) entry which is preliminary data.</text>
</comment>
<name>A0A7J7KX74_9MAGN</name>
<dbReference type="Proteomes" id="UP000541444">
    <property type="component" value="Unassembled WGS sequence"/>
</dbReference>